<reference evidence="1" key="1">
    <citation type="submission" date="1994-09" db="EMBL/GenBank/DDBJ databases">
        <authorList>
            <person name="Robison K."/>
        </authorList>
    </citation>
    <scope>NUCLEOTIDE SEQUENCE</scope>
</reference>
<reference evidence="1" key="2">
    <citation type="submission" date="1995-04" db="EMBL/GenBank/DDBJ databases">
        <authorList>
            <person name="Smith D.R."/>
        </authorList>
    </citation>
    <scope>NUCLEOTIDE SEQUENCE</scope>
</reference>
<name>Q50076_MYCLR</name>
<proteinExistence type="predicted"/>
<dbReference type="AlphaFoldDB" id="Q50076"/>
<dbReference type="EMBL" id="U15183">
    <property type="protein sequence ID" value="AAA63011.1"/>
    <property type="molecule type" value="Genomic_DNA"/>
</dbReference>
<organism evidence="1">
    <name type="scientific">Mycobacterium leprae</name>
    <dbReference type="NCBI Taxonomy" id="1769"/>
    <lineage>
        <taxon>Bacteria</taxon>
        <taxon>Bacillati</taxon>
        <taxon>Actinomycetota</taxon>
        <taxon>Actinomycetes</taxon>
        <taxon>Mycobacteriales</taxon>
        <taxon>Mycobacteriaceae</taxon>
        <taxon>Mycobacterium</taxon>
    </lineage>
</organism>
<evidence type="ECO:0000313" key="1">
    <source>
        <dbReference type="EMBL" id="AAA63011.1"/>
    </source>
</evidence>
<protein>
    <submittedName>
        <fullName evidence="1">U1740q</fullName>
    </submittedName>
</protein>
<sequence>MVFELYEHTSLNILYVDP</sequence>
<accession>Q50076</accession>